<evidence type="ECO:0000259" key="14">
    <source>
        <dbReference type="PROSITE" id="PS51194"/>
    </source>
</evidence>
<evidence type="ECO:0000313" key="15">
    <source>
        <dbReference type="EMBL" id="GAA0870894.1"/>
    </source>
</evidence>
<dbReference type="EMBL" id="BAAAFG010000001">
    <property type="protein sequence ID" value="GAA0870894.1"/>
    <property type="molecule type" value="Genomic_DNA"/>
</dbReference>
<dbReference type="InterPro" id="IPR027417">
    <property type="entry name" value="P-loop_NTPase"/>
</dbReference>
<keyword evidence="5 15" id="KW-0347">Helicase</keyword>
<dbReference type="Gene3D" id="3.40.50.300">
    <property type="entry name" value="P-loop containing nucleotide triphosphate hydrolases"/>
    <property type="match status" value="2"/>
</dbReference>
<organism evidence="15 16">
    <name type="scientific">Gangjinia marincola</name>
    <dbReference type="NCBI Taxonomy" id="578463"/>
    <lineage>
        <taxon>Bacteria</taxon>
        <taxon>Pseudomonadati</taxon>
        <taxon>Bacteroidota</taxon>
        <taxon>Flavobacteriia</taxon>
        <taxon>Flavobacteriales</taxon>
        <taxon>Flavobacteriaceae</taxon>
        <taxon>Gangjinia</taxon>
    </lineage>
</organism>
<dbReference type="GO" id="GO:0004386">
    <property type="term" value="F:helicase activity"/>
    <property type="evidence" value="ECO:0007669"/>
    <property type="project" value="UniProtKB-KW"/>
</dbReference>
<keyword evidence="4" id="KW-0378">Hydrolase</keyword>
<dbReference type="InterPro" id="IPR004589">
    <property type="entry name" value="DNA_helicase_ATP-dep_RecQ"/>
</dbReference>
<evidence type="ECO:0000256" key="2">
    <source>
        <dbReference type="ARBA" id="ARBA00022723"/>
    </source>
</evidence>
<dbReference type="NCBIfam" id="TIGR00614">
    <property type="entry name" value="recQ_fam"/>
    <property type="match status" value="1"/>
</dbReference>
<evidence type="ECO:0000256" key="1">
    <source>
        <dbReference type="ARBA" id="ARBA00005446"/>
    </source>
</evidence>
<dbReference type="SUPFAM" id="SSF52540">
    <property type="entry name" value="P-loop containing nucleoside triphosphate hydrolases"/>
    <property type="match status" value="1"/>
</dbReference>
<dbReference type="InterPro" id="IPR014001">
    <property type="entry name" value="Helicase_ATP-bd"/>
</dbReference>
<dbReference type="CDD" id="cd17920">
    <property type="entry name" value="DEXHc_RecQ"/>
    <property type="match status" value="1"/>
</dbReference>
<keyword evidence="8" id="KW-0413">Isomerase</keyword>
<dbReference type="SMART" id="SM00487">
    <property type="entry name" value="DEXDc"/>
    <property type="match status" value="1"/>
</dbReference>
<keyword evidence="6" id="KW-0067">ATP-binding</keyword>
<comment type="caution">
    <text evidence="15">The sequence shown here is derived from an EMBL/GenBank/DDBJ whole genome shotgun (WGS) entry which is preliminary data.</text>
</comment>
<dbReference type="RefSeq" id="WP_343762276.1">
    <property type="nucleotide sequence ID" value="NZ_BAAAFG010000001.1"/>
</dbReference>
<evidence type="ECO:0000256" key="4">
    <source>
        <dbReference type="ARBA" id="ARBA00022801"/>
    </source>
</evidence>
<evidence type="ECO:0000256" key="6">
    <source>
        <dbReference type="ARBA" id="ARBA00022840"/>
    </source>
</evidence>
<dbReference type="PROSITE" id="PS51192">
    <property type="entry name" value="HELICASE_ATP_BIND_1"/>
    <property type="match status" value="1"/>
</dbReference>
<dbReference type="EC" id="5.6.2.4" evidence="10"/>
<keyword evidence="16" id="KW-1185">Reference proteome</keyword>
<evidence type="ECO:0000256" key="12">
    <source>
        <dbReference type="ARBA" id="ARBA00044550"/>
    </source>
</evidence>
<name>A0ABN1MDW9_9FLAO</name>
<dbReference type="Gene3D" id="1.10.10.10">
    <property type="entry name" value="Winged helix-like DNA-binding domain superfamily/Winged helix DNA-binding domain"/>
    <property type="match status" value="1"/>
</dbReference>
<dbReference type="Pfam" id="PF00270">
    <property type="entry name" value="DEAD"/>
    <property type="match status" value="1"/>
</dbReference>
<evidence type="ECO:0000256" key="7">
    <source>
        <dbReference type="ARBA" id="ARBA00023125"/>
    </source>
</evidence>
<dbReference type="InterPro" id="IPR001650">
    <property type="entry name" value="Helicase_C-like"/>
</dbReference>
<sequence>MHNPKAVLQKYWGFDEFKPAQESIINLILNKVNVIALLPTGGGKSLCFQLPALLNDGICIVISPLIALMQDQVNALKKKGIKAMHLSAGISSKDLDAALDNCIYGNFKFLYVSPERLQQDIVQQRIKQMNVNLFAIDEAHCISQWGHDFRPMYQQIHVLHELQPNVPWIALSATATPQVIEDIKLYLKLPQVAIEQYSFARSKISFQVIKTEDKQYNLLNALKAYPGAAIIYVNNRKATQELVNYLSQHNITAASYHGGIPQKDKKDRLKNWLNDKVRIMVATNAFGMGIDKPTVRLVVHYHIPSSIEGYFQESGRAGRDGNQSTALLLYNNADFLLVKRQFLSAIPTVEDVKHVYRKIMSYFSVAYGEGEFQTEDFNFYKFCRHYQLNTIKTYQILELLDRNSILRLSRQYAKKASIFIEQSSGSLIQYLQENKHYAHLLKTILRTYGGVFEQPIAINLSIVAQKAGMSEQEAVNQLNDLHQRKQILFEHYVHDASITLLLPREDDHTINPITPHIKRQLTNKQRQVNSMLNYVQRNTICRSVQLLTYFGEKNIQACGKCSVCIGLESQAELIGKENMHIEQTIVNYLGDHAYTSREIAEALPFSSQQILGVLKSLLQEKRIEITNYNTYTLST</sequence>
<dbReference type="InterPro" id="IPR032284">
    <property type="entry name" value="RecQ_Zn-bd"/>
</dbReference>
<evidence type="ECO:0000256" key="11">
    <source>
        <dbReference type="ARBA" id="ARBA00044535"/>
    </source>
</evidence>
<dbReference type="PROSITE" id="PS51194">
    <property type="entry name" value="HELICASE_CTER"/>
    <property type="match status" value="1"/>
</dbReference>
<dbReference type="Pfam" id="PF16124">
    <property type="entry name" value="RecQ_Zn_bind"/>
    <property type="match status" value="1"/>
</dbReference>
<evidence type="ECO:0000256" key="10">
    <source>
        <dbReference type="ARBA" id="ARBA00034808"/>
    </source>
</evidence>
<keyword evidence="3" id="KW-0547">Nucleotide-binding</keyword>
<dbReference type="InterPro" id="IPR011545">
    <property type="entry name" value="DEAD/DEAH_box_helicase_dom"/>
</dbReference>
<dbReference type="InterPro" id="IPR036388">
    <property type="entry name" value="WH-like_DNA-bd_sf"/>
</dbReference>
<feature type="domain" description="Helicase ATP-binding" evidence="13">
    <location>
        <begin position="25"/>
        <end position="193"/>
    </location>
</feature>
<evidence type="ECO:0000256" key="3">
    <source>
        <dbReference type="ARBA" id="ARBA00022741"/>
    </source>
</evidence>
<feature type="domain" description="Helicase C-terminal" evidence="14">
    <location>
        <begin position="217"/>
        <end position="378"/>
    </location>
</feature>
<evidence type="ECO:0000256" key="9">
    <source>
        <dbReference type="ARBA" id="ARBA00034617"/>
    </source>
</evidence>
<proteinExistence type="inferred from homology"/>
<comment type="catalytic activity">
    <reaction evidence="9">
        <text>Couples ATP hydrolysis with the unwinding of duplex DNA by translocating in the 3'-5' direction.</text>
        <dbReference type="EC" id="5.6.2.4"/>
    </reaction>
</comment>
<comment type="similarity">
    <text evidence="1">Belongs to the helicase family. RecQ subfamily.</text>
</comment>
<evidence type="ECO:0000256" key="8">
    <source>
        <dbReference type="ARBA" id="ARBA00023235"/>
    </source>
</evidence>
<accession>A0ABN1MDW9</accession>
<keyword evidence="2" id="KW-0479">Metal-binding</keyword>
<reference evidence="15 16" key="1">
    <citation type="journal article" date="2019" name="Int. J. Syst. Evol. Microbiol.">
        <title>The Global Catalogue of Microorganisms (GCM) 10K type strain sequencing project: providing services to taxonomists for standard genome sequencing and annotation.</title>
        <authorList>
            <consortium name="The Broad Institute Genomics Platform"/>
            <consortium name="The Broad Institute Genome Sequencing Center for Infectious Disease"/>
            <person name="Wu L."/>
            <person name="Ma J."/>
        </authorList>
    </citation>
    <scope>NUCLEOTIDE SEQUENCE [LARGE SCALE GENOMIC DNA]</scope>
    <source>
        <strain evidence="15 16">JCM 16082</strain>
    </source>
</reference>
<dbReference type="Pfam" id="PF00271">
    <property type="entry name" value="Helicase_C"/>
    <property type="match status" value="1"/>
</dbReference>
<evidence type="ECO:0000259" key="13">
    <source>
        <dbReference type="PROSITE" id="PS51192"/>
    </source>
</evidence>
<evidence type="ECO:0000313" key="16">
    <source>
        <dbReference type="Proteomes" id="UP001500507"/>
    </source>
</evidence>
<keyword evidence="7" id="KW-0238">DNA-binding</keyword>
<evidence type="ECO:0000256" key="5">
    <source>
        <dbReference type="ARBA" id="ARBA00022806"/>
    </source>
</evidence>
<dbReference type="PANTHER" id="PTHR13710">
    <property type="entry name" value="DNA HELICASE RECQ FAMILY MEMBER"/>
    <property type="match status" value="1"/>
</dbReference>
<dbReference type="SMART" id="SM00490">
    <property type="entry name" value="HELICc"/>
    <property type="match status" value="1"/>
</dbReference>
<dbReference type="PANTHER" id="PTHR13710:SF105">
    <property type="entry name" value="ATP-DEPENDENT DNA HELICASE Q1"/>
    <property type="match status" value="1"/>
</dbReference>
<dbReference type="Proteomes" id="UP001500507">
    <property type="component" value="Unassembled WGS sequence"/>
</dbReference>
<gene>
    <name evidence="15" type="ORF">GCM10009117_00390</name>
</gene>
<protein>
    <recommendedName>
        <fullName evidence="11">ATP-dependent DNA helicase RecQ</fullName>
        <ecNumber evidence="10">5.6.2.4</ecNumber>
    </recommendedName>
    <alternativeName>
        <fullName evidence="12">DNA 3'-5' helicase RecQ</fullName>
    </alternativeName>
</protein>